<protein>
    <submittedName>
        <fullName evidence="2">Uncharacterized protein</fullName>
    </submittedName>
</protein>
<dbReference type="InParanoid" id="A0A1E7EJT6"/>
<sequence>NGGGKEKRAERYEPYYKQGGGREKQAKRSAERYHQEGGREKKAKWYHDEGGKEEQAARFLKWYHQEGGKEKRAEQTKKDSCKAKKTNRPRRTTSCNDTTLGPNGVLKCRLDTTLSHSRLKKKGDKPRCALHKWAGPS</sequence>
<feature type="compositionally biased region" description="Basic residues" evidence="1">
    <location>
        <begin position="118"/>
        <end position="130"/>
    </location>
</feature>
<evidence type="ECO:0000313" key="2">
    <source>
        <dbReference type="EMBL" id="OEU06138.1"/>
    </source>
</evidence>
<accession>A0A1E7EJT6</accession>
<feature type="region of interest" description="Disordered" evidence="1">
    <location>
        <begin position="118"/>
        <end position="137"/>
    </location>
</feature>
<feature type="region of interest" description="Disordered" evidence="1">
    <location>
        <begin position="66"/>
        <end position="100"/>
    </location>
</feature>
<dbReference type="KEGG" id="fcy:FRACYDRAFT_273137"/>
<name>A0A1E7EJT6_9STRA</name>
<evidence type="ECO:0000313" key="3">
    <source>
        <dbReference type="Proteomes" id="UP000095751"/>
    </source>
</evidence>
<reference evidence="2 3" key="1">
    <citation type="submission" date="2016-09" db="EMBL/GenBank/DDBJ databases">
        <title>Extensive genetic diversity and differential bi-allelic expression allows diatom success in the polar Southern Ocean.</title>
        <authorList>
            <consortium name="DOE Joint Genome Institute"/>
            <person name="Mock T."/>
            <person name="Otillar R.P."/>
            <person name="Strauss J."/>
            <person name="Dupont C."/>
            <person name="Frickenhaus S."/>
            <person name="Maumus F."/>
            <person name="Mcmullan M."/>
            <person name="Sanges R."/>
            <person name="Schmutz J."/>
            <person name="Toseland A."/>
            <person name="Valas R."/>
            <person name="Veluchamy A."/>
            <person name="Ward B.J."/>
            <person name="Allen A."/>
            <person name="Barry K."/>
            <person name="Falciatore A."/>
            <person name="Ferrante M."/>
            <person name="Fortunato A.E."/>
            <person name="Gloeckner G."/>
            <person name="Gruber A."/>
            <person name="Hipkin R."/>
            <person name="Janech M."/>
            <person name="Kroth P."/>
            <person name="Leese F."/>
            <person name="Lindquist E."/>
            <person name="Lyon B.R."/>
            <person name="Martin J."/>
            <person name="Mayer C."/>
            <person name="Parker M."/>
            <person name="Quesneville H."/>
            <person name="Raymond J."/>
            <person name="Uhlig C."/>
            <person name="Valentin K.U."/>
            <person name="Worden A.Z."/>
            <person name="Armbrust E.V."/>
            <person name="Bowler C."/>
            <person name="Green B."/>
            <person name="Moulton V."/>
            <person name="Van Oosterhout C."/>
            <person name="Grigoriev I."/>
        </authorList>
    </citation>
    <scope>NUCLEOTIDE SEQUENCE [LARGE SCALE GENOMIC DNA]</scope>
    <source>
        <strain evidence="2 3">CCMP1102</strain>
    </source>
</reference>
<dbReference type="Proteomes" id="UP000095751">
    <property type="component" value="Unassembled WGS sequence"/>
</dbReference>
<keyword evidence="3" id="KW-1185">Reference proteome</keyword>
<feature type="region of interest" description="Disordered" evidence="1">
    <location>
        <begin position="1"/>
        <end position="50"/>
    </location>
</feature>
<feature type="non-terminal residue" evidence="2">
    <location>
        <position position="1"/>
    </location>
</feature>
<gene>
    <name evidence="2" type="ORF">FRACYDRAFT_273137</name>
</gene>
<feature type="non-terminal residue" evidence="2">
    <location>
        <position position="137"/>
    </location>
</feature>
<feature type="compositionally biased region" description="Basic and acidic residues" evidence="1">
    <location>
        <begin position="66"/>
        <end position="82"/>
    </location>
</feature>
<dbReference type="AlphaFoldDB" id="A0A1E7EJT6"/>
<proteinExistence type="predicted"/>
<evidence type="ECO:0000256" key="1">
    <source>
        <dbReference type="SAM" id="MobiDB-lite"/>
    </source>
</evidence>
<dbReference type="EMBL" id="KV784425">
    <property type="protein sequence ID" value="OEU06138.1"/>
    <property type="molecule type" value="Genomic_DNA"/>
</dbReference>
<organism evidence="2 3">
    <name type="scientific">Fragilariopsis cylindrus CCMP1102</name>
    <dbReference type="NCBI Taxonomy" id="635003"/>
    <lineage>
        <taxon>Eukaryota</taxon>
        <taxon>Sar</taxon>
        <taxon>Stramenopiles</taxon>
        <taxon>Ochrophyta</taxon>
        <taxon>Bacillariophyta</taxon>
        <taxon>Bacillariophyceae</taxon>
        <taxon>Bacillariophycidae</taxon>
        <taxon>Bacillariales</taxon>
        <taxon>Bacillariaceae</taxon>
        <taxon>Fragilariopsis</taxon>
    </lineage>
</organism>